<dbReference type="AlphaFoldDB" id="F8Q747"/>
<keyword evidence="2" id="KW-1185">Reference proteome</keyword>
<organism evidence="2">
    <name type="scientific">Serpula lacrymans var. lacrymans (strain S7.3)</name>
    <name type="common">Dry rot fungus</name>
    <dbReference type="NCBI Taxonomy" id="936435"/>
    <lineage>
        <taxon>Eukaryota</taxon>
        <taxon>Fungi</taxon>
        <taxon>Dikarya</taxon>
        <taxon>Basidiomycota</taxon>
        <taxon>Agaricomycotina</taxon>
        <taxon>Agaricomycetes</taxon>
        <taxon>Agaricomycetidae</taxon>
        <taxon>Boletales</taxon>
        <taxon>Coniophorineae</taxon>
        <taxon>Serpulaceae</taxon>
        <taxon>Serpula</taxon>
    </lineage>
</organism>
<dbReference type="EMBL" id="GL945485">
    <property type="protein sequence ID" value="EGN95385.1"/>
    <property type="molecule type" value="Genomic_DNA"/>
</dbReference>
<sequence length="124" mass="13542">MSTCMRSGLKEDAGLDICRRSAASAAEVNDLWSAVNLLTSRLAGVRCLLEIRCGSKLNRPTGEDEEHEGMLNEIWAGFDKGDILELLVVEGRRSFSGFMIGSMDCRPTVELSIPCISSSIGYPR</sequence>
<name>F8Q747_SERL3</name>
<proteinExistence type="predicted"/>
<gene>
    <name evidence="1" type="ORF">SERLA73DRAFT_186328</name>
</gene>
<dbReference type="InParanoid" id="F8Q747"/>
<reference evidence="2" key="1">
    <citation type="journal article" date="2011" name="Science">
        <title>The plant cell wall-decomposing machinery underlies the functional diversity of forest fungi.</title>
        <authorList>
            <person name="Eastwood D.C."/>
            <person name="Floudas D."/>
            <person name="Binder M."/>
            <person name="Majcherczyk A."/>
            <person name="Schneider P."/>
            <person name="Aerts A."/>
            <person name="Asiegbu F.O."/>
            <person name="Baker S.E."/>
            <person name="Barry K."/>
            <person name="Bendiksby M."/>
            <person name="Blumentritt M."/>
            <person name="Coutinho P.M."/>
            <person name="Cullen D."/>
            <person name="de Vries R.P."/>
            <person name="Gathman A."/>
            <person name="Goodell B."/>
            <person name="Henrissat B."/>
            <person name="Ihrmark K."/>
            <person name="Kauserud H."/>
            <person name="Kohler A."/>
            <person name="LaButti K."/>
            <person name="Lapidus A."/>
            <person name="Lavin J.L."/>
            <person name="Lee Y.-H."/>
            <person name="Lindquist E."/>
            <person name="Lilly W."/>
            <person name="Lucas S."/>
            <person name="Morin E."/>
            <person name="Murat C."/>
            <person name="Oguiza J.A."/>
            <person name="Park J."/>
            <person name="Pisabarro A.G."/>
            <person name="Riley R."/>
            <person name="Rosling A."/>
            <person name="Salamov A."/>
            <person name="Schmidt O."/>
            <person name="Schmutz J."/>
            <person name="Skrede I."/>
            <person name="Stenlid J."/>
            <person name="Wiebenga A."/>
            <person name="Xie X."/>
            <person name="Kuees U."/>
            <person name="Hibbett D.S."/>
            <person name="Hoffmeister D."/>
            <person name="Hoegberg N."/>
            <person name="Martin F."/>
            <person name="Grigoriev I.V."/>
            <person name="Watkinson S.C."/>
        </authorList>
    </citation>
    <scope>NUCLEOTIDE SEQUENCE [LARGE SCALE GENOMIC DNA]</scope>
    <source>
        <strain evidence="2">strain S7.3</strain>
    </source>
</reference>
<protein>
    <submittedName>
        <fullName evidence="1">Uncharacterized protein</fullName>
    </submittedName>
</protein>
<accession>F8Q747</accession>
<dbReference type="Proteomes" id="UP000008063">
    <property type="component" value="Unassembled WGS sequence"/>
</dbReference>
<evidence type="ECO:0000313" key="1">
    <source>
        <dbReference type="EMBL" id="EGN95385.1"/>
    </source>
</evidence>
<evidence type="ECO:0000313" key="2">
    <source>
        <dbReference type="Proteomes" id="UP000008063"/>
    </source>
</evidence>
<dbReference type="HOGENOM" id="CLU_2005299_0_0_1"/>